<evidence type="ECO:0000256" key="2">
    <source>
        <dbReference type="ARBA" id="ARBA00023315"/>
    </source>
</evidence>
<dbReference type="InterPro" id="IPR016181">
    <property type="entry name" value="Acyl_CoA_acyltransferase"/>
</dbReference>
<reference evidence="4" key="1">
    <citation type="submission" date="2022-12" db="EMBL/GenBank/DDBJ databases">
        <title>Jiella pelagia sp. nov., isolated from phosphonate enriched culture of Northwest Pacific surface seawater.</title>
        <authorList>
            <person name="Shin D.Y."/>
            <person name="Hwang C.Y."/>
        </authorList>
    </citation>
    <scope>NUCLEOTIDE SEQUENCE</scope>
    <source>
        <strain evidence="4">HL-NP1</strain>
    </source>
</reference>
<dbReference type="PANTHER" id="PTHR43626">
    <property type="entry name" value="ACYL-COA N-ACYLTRANSFERASE"/>
    <property type="match status" value="1"/>
</dbReference>
<dbReference type="InterPro" id="IPR000182">
    <property type="entry name" value="GNAT_dom"/>
</dbReference>
<keyword evidence="5" id="KW-1185">Reference proteome</keyword>
<dbReference type="InterPro" id="IPR045039">
    <property type="entry name" value="NSI-like"/>
</dbReference>
<dbReference type="Gene3D" id="3.40.630.30">
    <property type="match status" value="1"/>
</dbReference>
<evidence type="ECO:0000313" key="4">
    <source>
        <dbReference type="EMBL" id="WAP71156.1"/>
    </source>
</evidence>
<accession>A0ABY7C5W4</accession>
<dbReference type="PROSITE" id="PS51186">
    <property type="entry name" value="GNAT"/>
    <property type="match status" value="1"/>
</dbReference>
<sequence>MPSRSIPAGYDFAEETPVIEDYRRLRAVSGLSPKSLEAARIALPNTLHAVVVRHEGRAIGMGRVVGDGGCHMQIVDMAVEPEHQGKGLGKAIFAALVDWLNRTVPDTAYVSLIADGDAKHLYAKFGFEEVMPASIGMARFFRGDPAKR</sequence>
<keyword evidence="2" id="KW-0012">Acyltransferase</keyword>
<dbReference type="PANTHER" id="PTHR43626:SF4">
    <property type="entry name" value="GCN5-RELATED N-ACETYLTRANSFERASE 2, CHLOROPLASTIC"/>
    <property type="match status" value="1"/>
</dbReference>
<dbReference type="CDD" id="cd04301">
    <property type="entry name" value="NAT_SF"/>
    <property type="match status" value="1"/>
</dbReference>
<name>A0ABY7C5W4_9HYPH</name>
<dbReference type="Pfam" id="PF13508">
    <property type="entry name" value="Acetyltransf_7"/>
    <property type="match status" value="1"/>
</dbReference>
<dbReference type="Proteomes" id="UP001164020">
    <property type="component" value="Chromosome"/>
</dbReference>
<protein>
    <submittedName>
        <fullName evidence="4">GNAT family N-acetyltransferase</fullName>
    </submittedName>
</protein>
<gene>
    <name evidence="4" type="ORF">OH818_10370</name>
</gene>
<keyword evidence="1" id="KW-0808">Transferase</keyword>
<evidence type="ECO:0000259" key="3">
    <source>
        <dbReference type="PROSITE" id="PS51186"/>
    </source>
</evidence>
<organism evidence="4 5">
    <name type="scientific">Jiella pelagia</name>
    <dbReference type="NCBI Taxonomy" id="2986949"/>
    <lineage>
        <taxon>Bacteria</taxon>
        <taxon>Pseudomonadati</taxon>
        <taxon>Pseudomonadota</taxon>
        <taxon>Alphaproteobacteria</taxon>
        <taxon>Hyphomicrobiales</taxon>
        <taxon>Aurantimonadaceae</taxon>
        <taxon>Jiella</taxon>
    </lineage>
</organism>
<dbReference type="EMBL" id="CP114029">
    <property type="protein sequence ID" value="WAP71156.1"/>
    <property type="molecule type" value="Genomic_DNA"/>
</dbReference>
<dbReference type="SUPFAM" id="SSF55729">
    <property type="entry name" value="Acyl-CoA N-acyltransferases (Nat)"/>
    <property type="match status" value="1"/>
</dbReference>
<evidence type="ECO:0000313" key="5">
    <source>
        <dbReference type="Proteomes" id="UP001164020"/>
    </source>
</evidence>
<feature type="domain" description="N-acetyltransferase" evidence="3">
    <location>
        <begin position="10"/>
        <end position="142"/>
    </location>
</feature>
<proteinExistence type="predicted"/>
<evidence type="ECO:0000256" key="1">
    <source>
        <dbReference type="ARBA" id="ARBA00022679"/>
    </source>
</evidence>